<dbReference type="InterPro" id="IPR002637">
    <property type="entry name" value="RdgB/HAM1"/>
</dbReference>
<dbReference type="Gene3D" id="3.90.950.10">
    <property type="match status" value="1"/>
</dbReference>
<evidence type="ECO:0000256" key="11">
    <source>
        <dbReference type="RuleBase" id="RU003781"/>
    </source>
</evidence>
<comment type="similarity">
    <text evidence="1 10 11">Belongs to the HAM1 NTPase family.</text>
</comment>
<dbReference type="GO" id="GO:0036222">
    <property type="term" value="F:XTP diphosphatase activity"/>
    <property type="evidence" value="ECO:0007669"/>
    <property type="project" value="UniProtKB-UniRule"/>
</dbReference>
<dbReference type="SUPFAM" id="SSF52972">
    <property type="entry name" value="ITPase-like"/>
    <property type="match status" value="1"/>
</dbReference>
<dbReference type="GO" id="GO:0009117">
    <property type="term" value="P:nucleotide metabolic process"/>
    <property type="evidence" value="ECO:0007669"/>
    <property type="project" value="UniProtKB-KW"/>
</dbReference>
<dbReference type="PANTHER" id="PTHR11067:SF9">
    <property type="entry name" value="INOSINE TRIPHOSPHATE PYROPHOSPHATASE"/>
    <property type="match status" value="1"/>
</dbReference>
<evidence type="ECO:0000256" key="6">
    <source>
        <dbReference type="ARBA" id="ARBA00022842"/>
    </source>
</evidence>
<evidence type="ECO:0000256" key="1">
    <source>
        <dbReference type="ARBA" id="ARBA00008023"/>
    </source>
</evidence>
<dbReference type="AlphaFoldDB" id="A0A8J3IDQ4"/>
<keyword evidence="6 10" id="KW-0460">Magnesium</keyword>
<evidence type="ECO:0000256" key="8">
    <source>
        <dbReference type="ARBA" id="ARBA00051875"/>
    </source>
</evidence>
<protein>
    <recommendedName>
        <fullName evidence="10">dITP/XTP pyrophosphatase</fullName>
        <ecNumber evidence="10">3.6.1.66</ecNumber>
    </recommendedName>
    <alternativeName>
        <fullName evidence="10">Non-canonical purine NTP pyrophosphatase</fullName>
    </alternativeName>
    <alternativeName>
        <fullName evidence="10">Non-standard purine NTP pyrophosphatase</fullName>
    </alternativeName>
    <alternativeName>
        <fullName evidence="10">Nucleoside-triphosphate diphosphatase</fullName>
    </alternativeName>
    <alternativeName>
        <fullName evidence="10">Nucleoside-triphosphate pyrophosphatase</fullName>
        <shortName evidence="10">NTPase</shortName>
    </alternativeName>
</protein>
<keyword evidence="4 10" id="KW-0547">Nucleotide-binding</keyword>
<dbReference type="GO" id="GO:0035870">
    <property type="term" value="F:dITP diphosphatase activity"/>
    <property type="evidence" value="ECO:0007669"/>
    <property type="project" value="UniProtKB-UniRule"/>
</dbReference>
<feature type="binding site" evidence="10">
    <location>
        <begin position="8"/>
        <end position="13"/>
    </location>
    <ligand>
        <name>substrate</name>
    </ligand>
</feature>
<keyword evidence="3 10" id="KW-0479">Metal-binding</keyword>
<proteinExistence type="inferred from homology"/>
<evidence type="ECO:0000256" key="7">
    <source>
        <dbReference type="ARBA" id="ARBA00023080"/>
    </source>
</evidence>
<keyword evidence="7 10" id="KW-0546">Nucleotide metabolism</keyword>
<dbReference type="EMBL" id="BNJF01000007">
    <property type="protein sequence ID" value="GHO50134.1"/>
    <property type="molecule type" value="Genomic_DNA"/>
</dbReference>
<comment type="catalytic activity">
    <reaction evidence="10">
        <text>ITP + H2O = IMP + diphosphate + H(+)</text>
        <dbReference type="Rhea" id="RHEA:29399"/>
        <dbReference type="ChEBI" id="CHEBI:15377"/>
        <dbReference type="ChEBI" id="CHEBI:15378"/>
        <dbReference type="ChEBI" id="CHEBI:33019"/>
        <dbReference type="ChEBI" id="CHEBI:58053"/>
        <dbReference type="ChEBI" id="CHEBI:61402"/>
        <dbReference type="EC" id="3.6.1.66"/>
    </reaction>
</comment>
<dbReference type="GO" id="GO:0036220">
    <property type="term" value="F:ITP diphosphatase activity"/>
    <property type="evidence" value="ECO:0007669"/>
    <property type="project" value="UniProtKB-UniRule"/>
</dbReference>
<feature type="binding site" evidence="10">
    <location>
        <begin position="153"/>
        <end position="156"/>
    </location>
    <ligand>
        <name>substrate</name>
    </ligand>
</feature>
<dbReference type="CDD" id="cd00515">
    <property type="entry name" value="HAM1"/>
    <property type="match status" value="1"/>
</dbReference>
<keyword evidence="13" id="KW-1185">Reference proteome</keyword>
<dbReference type="GO" id="GO:0017111">
    <property type="term" value="F:ribonucleoside triphosphate phosphatase activity"/>
    <property type="evidence" value="ECO:0007669"/>
    <property type="project" value="InterPro"/>
</dbReference>
<evidence type="ECO:0000256" key="5">
    <source>
        <dbReference type="ARBA" id="ARBA00022801"/>
    </source>
</evidence>
<evidence type="ECO:0000313" key="13">
    <source>
        <dbReference type="Proteomes" id="UP000612362"/>
    </source>
</evidence>
<dbReference type="PANTHER" id="PTHR11067">
    <property type="entry name" value="INOSINE TRIPHOSPHATE PYROPHOSPHATASE/HAM1 PROTEIN"/>
    <property type="match status" value="1"/>
</dbReference>
<comment type="catalytic activity">
    <reaction evidence="8 10">
        <text>dITP + H2O = dIMP + diphosphate + H(+)</text>
        <dbReference type="Rhea" id="RHEA:28342"/>
        <dbReference type="ChEBI" id="CHEBI:15377"/>
        <dbReference type="ChEBI" id="CHEBI:15378"/>
        <dbReference type="ChEBI" id="CHEBI:33019"/>
        <dbReference type="ChEBI" id="CHEBI:61194"/>
        <dbReference type="ChEBI" id="CHEBI:61382"/>
        <dbReference type="EC" id="3.6.1.66"/>
    </reaction>
</comment>
<comment type="function">
    <text evidence="10">Pyrophosphatase that catalyzes the hydrolysis of nucleoside triphosphates to their monophosphate derivatives, with a high preference for the non-canonical purine nucleotides XTP (xanthosine triphosphate), dITP (deoxyinosine triphosphate) and ITP. Seems to function as a house-cleaning enzyme that removes non-canonical purine nucleotides from the nucleotide pool, thus preventing their incorporation into DNA/RNA and avoiding chromosomal lesions.</text>
</comment>
<dbReference type="GO" id="GO:0009146">
    <property type="term" value="P:purine nucleoside triphosphate catabolic process"/>
    <property type="evidence" value="ECO:0007669"/>
    <property type="project" value="UniProtKB-UniRule"/>
</dbReference>
<comment type="catalytic activity">
    <reaction evidence="9 10">
        <text>XTP + H2O = XMP + diphosphate + H(+)</text>
        <dbReference type="Rhea" id="RHEA:28610"/>
        <dbReference type="ChEBI" id="CHEBI:15377"/>
        <dbReference type="ChEBI" id="CHEBI:15378"/>
        <dbReference type="ChEBI" id="CHEBI:33019"/>
        <dbReference type="ChEBI" id="CHEBI:57464"/>
        <dbReference type="ChEBI" id="CHEBI:61314"/>
        <dbReference type="EC" id="3.6.1.66"/>
    </reaction>
</comment>
<feature type="binding site" evidence="10">
    <location>
        <begin position="181"/>
        <end position="182"/>
    </location>
    <ligand>
        <name>substrate</name>
    </ligand>
</feature>
<dbReference type="HAMAP" id="MF_01405">
    <property type="entry name" value="Non_canon_purine_NTPase"/>
    <property type="match status" value="1"/>
</dbReference>
<accession>A0A8J3IDQ4</accession>
<evidence type="ECO:0000313" key="12">
    <source>
        <dbReference type="EMBL" id="GHO50134.1"/>
    </source>
</evidence>
<dbReference type="RefSeq" id="WP_220199195.1">
    <property type="nucleotide sequence ID" value="NZ_BNJF01000007.1"/>
</dbReference>
<evidence type="ECO:0000256" key="10">
    <source>
        <dbReference type="HAMAP-Rule" id="MF_01405"/>
    </source>
</evidence>
<comment type="cofactor">
    <cofactor evidence="10">
        <name>Mg(2+)</name>
        <dbReference type="ChEBI" id="CHEBI:18420"/>
    </cofactor>
    <text evidence="10">Binds 1 Mg(2+) ion per subunit.</text>
</comment>
<dbReference type="GO" id="GO:0005829">
    <property type="term" value="C:cytosol"/>
    <property type="evidence" value="ECO:0007669"/>
    <property type="project" value="TreeGrafter"/>
</dbReference>
<dbReference type="EC" id="3.6.1.66" evidence="10"/>
<evidence type="ECO:0000256" key="9">
    <source>
        <dbReference type="ARBA" id="ARBA00052017"/>
    </source>
</evidence>
<feature type="active site" description="Proton acceptor" evidence="10">
    <location>
        <position position="70"/>
    </location>
</feature>
<dbReference type="NCBIfam" id="TIGR00042">
    <property type="entry name" value="RdgB/HAM1 family non-canonical purine NTP pyrophosphatase"/>
    <property type="match status" value="1"/>
</dbReference>
<feature type="binding site" evidence="10">
    <location>
        <position position="41"/>
    </location>
    <ligand>
        <name>Mg(2+)</name>
        <dbReference type="ChEBI" id="CHEBI:18420"/>
    </ligand>
</feature>
<comment type="subunit">
    <text evidence="2 10">Homodimer.</text>
</comment>
<dbReference type="FunFam" id="3.90.950.10:FF:000001">
    <property type="entry name" value="dITP/XTP pyrophosphatase"/>
    <property type="match status" value="1"/>
</dbReference>
<feature type="binding site" evidence="10">
    <location>
        <position position="70"/>
    </location>
    <ligand>
        <name>Mg(2+)</name>
        <dbReference type="ChEBI" id="CHEBI:18420"/>
    </ligand>
</feature>
<dbReference type="Pfam" id="PF01725">
    <property type="entry name" value="Ham1p_like"/>
    <property type="match status" value="1"/>
</dbReference>
<dbReference type="InterPro" id="IPR029001">
    <property type="entry name" value="ITPase-like_fam"/>
</dbReference>
<sequence>MRTLLVATTNLHKLDEYRAIFADLPFQLLSLNDIQLDLDVEETGTTFEENARLKALAYASASGLLTLADDSGLEIDALGGEPGVYSARFAGVDTPYPERFRLIFARMQGLALEQRSARFQCVIALAEPDGLLRIASGTIEGLITEAPRGVHGFGYDPIFLVPELGKTNAELAPEQKNQISHRAHAAQQARLLLAHWPQA</sequence>
<comment type="caution">
    <text evidence="12">The sequence shown here is derived from an EMBL/GenBank/DDBJ whole genome shotgun (WGS) entry which is preliminary data.</text>
</comment>
<dbReference type="Proteomes" id="UP000612362">
    <property type="component" value="Unassembled WGS sequence"/>
</dbReference>
<keyword evidence="5 10" id="KW-0378">Hydrolase</keyword>
<evidence type="ECO:0000256" key="2">
    <source>
        <dbReference type="ARBA" id="ARBA00011738"/>
    </source>
</evidence>
<dbReference type="GO" id="GO:0000166">
    <property type="term" value="F:nucleotide binding"/>
    <property type="evidence" value="ECO:0007669"/>
    <property type="project" value="UniProtKB-KW"/>
</dbReference>
<feature type="binding site" evidence="10">
    <location>
        <position position="176"/>
    </location>
    <ligand>
        <name>substrate</name>
    </ligand>
</feature>
<evidence type="ECO:0000256" key="4">
    <source>
        <dbReference type="ARBA" id="ARBA00022741"/>
    </source>
</evidence>
<dbReference type="InterPro" id="IPR020922">
    <property type="entry name" value="dITP/XTP_pyrophosphatase"/>
</dbReference>
<dbReference type="GO" id="GO:0046872">
    <property type="term" value="F:metal ion binding"/>
    <property type="evidence" value="ECO:0007669"/>
    <property type="project" value="UniProtKB-KW"/>
</dbReference>
<feature type="binding site" evidence="10">
    <location>
        <position position="71"/>
    </location>
    <ligand>
        <name>substrate</name>
    </ligand>
</feature>
<name>A0A8J3IDQ4_9CHLR</name>
<evidence type="ECO:0000256" key="3">
    <source>
        <dbReference type="ARBA" id="ARBA00022723"/>
    </source>
</evidence>
<organism evidence="12 13">
    <name type="scientific">Ktedonospora formicarum</name>
    <dbReference type="NCBI Taxonomy" id="2778364"/>
    <lineage>
        <taxon>Bacteria</taxon>
        <taxon>Bacillati</taxon>
        <taxon>Chloroflexota</taxon>
        <taxon>Ktedonobacteria</taxon>
        <taxon>Ktedonobacterales</taxon>
        <taxon>Ktedonobacteraceae</taxon>
        <taxon>Ktedonospora</taxon>
    </lineage>
</organism>
<reference evidence="12" key="1">
    <citation type="submission" date="2020-10" db="EMBL/GenBank/DDBJ databases">
        <title>Taxonomic study of unclassified bacteria belonging to the class Ktedonobacteria.</title>
        <authorList>
            <person name="Yabe S."/>
            <person name="Wang C.M."/>
            <person name="Zheng Y."/>
            <person name="Sakai Y."/>
            <person name="Cavaletti L."/>
            <person name="Monciardini P."/>
            <person name="Donadio S."/>
        </authorList>
    </citation>
    <scope>NUCLEOTIDE SEQUENCE</scope>
    <source>
        <strain evidence="12">SOSP1-1</strain>
    </source>
</reference>
<gene>
    <name evidence="12" type="ORF">KSX_82970</name>
</gene>